<keyword evidence="2" id="KW-1133">Transmembrane helix</keyword>
<dbReference type="PANTHER" id="PTHR17384">
    <property type="entry name" value="P-SELECTIN GLYCOPROTEIN LIGAND-1"/>
    <property type="match status" value="1"/>
</dbReference>
<reference evidence="4" key="1">
    <citation type="submission" date="2025-08" db="UniProtKB">
        <authorList>
            <consortium name="Ensembl"/>
        </authorList>
    </citation>
    <scope>IDENTIFICATION</scope>
</reference>
<keyword evidence="5" id="KW-1185">Reference proteome</keyword>
<dbReference type="PANTHER" id="PTHR17384:SF7">
    <property type="entry name" value="P-SELECTIN GLYCOPROTEIN LIGAND 1"/>
    <property type="match status" value="1"/>
</dbReference>
<feature type="transmembrane region" description="Helical" evidence="2">
    <location>
        <begin position="174"/>
        <end position="196"/>
    </location>
</feature>
<gene>
    <name evidence="4" type="primary">selplg</name>
</gene>
<feature type="region of interest" description="Disordered" evidence="1">
    <location>
        <begin position="131"/>
        <end position="158"/>
    </location>
</feature>
<feature type="compositionally biased region" description="Polar residues" evidence="1">
    <location>
        <begin position="30"/>
        <end position="70"/>
    </location>
</feature>
<dbReference type="AlphaFoldDB" id="A0A672FR81"/>
<sequence>DPTMMLISTKVCVALLWGLCVFSAVESESVDTPENKNSTENSTAPWNTSNVPNNEEETTAATRAPSQKPTEVSAATEAASRMSATEETDEKQAATSTSSGNAAGLTAMSTAAAATAAANTPSVRPILSSTAATTADRAAPSSQSATAAPRDVTKTTPGTEVQACSTRAVMKHCLIVIASLAALATIFIMSTIVLCVKLSAKKYRVKRSQEGTEMMCISALLPDRSYNYTRQRNPVPNGVLVIPRAGDSDEEGGDTVTLSSFLPENDRYV</sequence>
<evidence type="ECO:0000256" key="3">
    <source>
        <dbReference type="SAM" id="SignalP"/>
    </source>
</evidence>
<feature type="compositionally biased region" description="Low complexity" evidence="1">
    <location>
        <begin position="131"/>
        <end position="149"/>
    </location>
</feature>
<organism evidence="4 5">
    <name type="scientific">Salarias fasciatus</name>
    <name type="common">Jewelled blenny</name>
    <name type="synonym">Blennius fasciatus</name>
    <dbReference type="NCBI Taxonomy" id="181472"/>
    <lineage>
        <taxon>Eukaryota</taxon>
        <taxon>Metazoa</taxon>
        <taxon>Chordata</taxon>
        <taxon>Craniata</taxon>
        <taxon>Vertebrata</taxon>
        <taxon>Euteleostomi</taxon>
        <taxon>Actinopterygii</taxon>
        <taxon>Neopterygii</taxon>
        <taxon>Teleostei</taxon>
        <taxon>Neoteleostei</taxon>
        <taxon>Acanthomorphata</taxon>
        <taxon>Ovalentaria</taxon>
        <taxon>Blenniimorphae</taxon>
        <taxon>Blenniiformes</taxon>
        <taxon>Blennioidei</taxon>
        <taxon>Blenniidae</taxon>
        <taxon>Salariinae</taxon>
        <taxon>Salarias</taxon>
    </lineage>
</organism>
<protein>
    <recommendedName>
        <fullName evidence="6">P-selectin glycoprotein ligand 1</fullName>
    </recommendedName>
</protein>
<dbReference type="OMA" id="PCEASKG"/>
<keyword evidence="3" id="KW-0732">Signal</keyword>
<dbReference type="InterPro" id="IPR026195">
    <property type="entry name" value="PSGL-1"/>
</dbReference>
<evidence type="ECO:0000313" key="5">
    <source>
        <dbReference type="Proteomes" id="UP000472267"/>
    </source>
</evidence>
<dbReference type="Ensembl" id="ENSSFAT00005009620.1">
    <property type="protein sequence ID" value="ENSSFAP00005009183.1"/>
    <property type="gene ID" value="ENSSFAG00005005299.1"/>
</dbReference>
<evidence type="ECO:0000313" key="4">
    <source>
        <dbReference type="Ensembl" id="ENSSFAP00005009183.1"/>
    </source>
</evidence>
<keyword evidence="2" id="KW-0472">Membrane</keyword>
<accession>A0A672FR81</accession>
<proteinExistence type="predicted"/>
<evidence type="ECO:0008006" key="6">
    <source>
        <dbReference type="Google" id="ProtNLM"/>
    </source>
</evidence>
<name>A0A672FR81_SALFA</name>
<reference evidence="4" key="2">
    <citation type="submission" date="2025-09" db="UniProtKB">
        <authorList>
            <consortium name="Ensembl"/>
        </authorList>
    </citation>
    <scope>IDENTIFICATION</scope>
</reference>
<feature type="region of interest" description="Disordered" evidence="1">
    <location>
        <begin position="27"/>
        <end position="102"/>
    </location>
</feature>
<dbReference type="GO" id="GO:0005886">
    <property type="term" value="C:plasma membrane"/>
    <property type="evidence" value="ECO:0007669"/>
    <property type="project" value="TreeGrafter"/>
</dbReference>
<feature type="chain" id="PRO_5025527376" description="P-selectin glycoprotein ligand 1" evidence="3">
    <location>
        <begin position="28"/>
        <end position="269"/>
    </location>
</feature>
<dbReference type="InParanoid" id="A0A672FR81"/>
<evidence type="ECO:0000256" key="1">
    <source>
        <dbReference type="SAM" id="MobiDB-lite"/>
    </source>
</evidence>
<evidence type="ECO:0000256" key="2">
    <source>
        <dbReference type="SAM" id="Phobius"/>
    </source>
</evidence>
<dbReference type="Proteomes" id="UP000472267">
    <property type="component" value="Unassembled WGS sequence"/>
</dbReference>
<feature type="signal peptide" evidence="3">
    <location>
        <begin position="1"/>
        <end position="27"/>
    </location>
</feature>
<keyword evidence="2" id="KW-0812">Transmembrane</keyword>
<dbReference type="GO" id="GO:0050901">
    <property type="term" value="P:leukocyte tethering or rolling"/>
    <property type="evidence" value="ECO:0007669"/>
    <property type="project" value="TreeGrafter"/>
</dbReference>
<feature type="compositionally biased region" description="Low complexity" evidence="1">
    <location>
        <begin position="93"/>
        <end position="102"/>
    </location>
</feature>